<dbReference type="SUPFAM" id="SSF81585">
    <property type="entry name" value="PsbU/PolX domain-like"/>
    <property type="match status" value="1"/>
</dbReference>
<dbReference type="EMBL" id="QBML01000014">
    <property type="protein sequence ID" value="PZO40686.1"/>
    <property type="molecule type" value="Genomic_DNA"/>
</dbReference>
<accession>A0A2W4W7D8</accession>
<evidence type="ECO:0000313" key="2">
    <source>
        <dbReference type="EMBL" id="PZO40686.1"/>
    </source>
</evidence>
<feature type="region of interest" description="Disordered" evidence="1">
    <location>
        <begin position="13"/>
        <end position="42"/>
    </location>
</feature>
<evidence type="ECO:0000256" key="1">
    <source>
        <dbReference type="SAM" id="MobiDB-lite"/>
    </source>
</evidence>
<gene>
    <name evidence="2" type="ORF">DCF19_12310</name>
</gene>
<dbReference type="Proteomes" id="UP000249467">
    <property type="component" value="Unassembled WGS sequence"/>
</dbReference>
<reference evidence="2 3" key="2">
    <citation type="submission" date="2018-06" db="EMBL/GenBank/DDBJ databases">
        <title>Metagenomic assembly of (sub)arctic Cyanobacteria and their associated microbiome from non-axenic cultures.</title>
        <authorList>
            <person name="Baurain D."/>
        </authorList>
    </citation>
    <scope>NUCLEOTIDE SEQUENCE [LARGE SCALE GENOMIC DNA]</scope>
    <source>
        <strain evidence="2">ULC066bin1</strain>
    </source>
</reference>
<sequence>MLSALVVAFIAGGCNSSTNTPEADKSSPTSSPVAAETKTAKSSKIDINTAPIAELDKLELPGTKPSLSERIQAGRPYKQNDDLVTKKAISAEEFKLIQNLVTTETKK</sequence>
<dbReference type="Pfam" id="PF12836">
    <property type="entry name" value="HHH_3"/>
    <property type="match status" value="1"/>
</dbReference>
<dbReference type="Gene3D" id="1.10.150.320">
    <property type="entry name" value="Photosystem II 12 kDa extrinsic protein"/>
    <property type="match status" value="1"/>
</dbReference>
<proteinExistence type="predicted"/>
<organism evidence="2 3">
    <name type="scientific">Pseudanabaena frigida</name>
    <dbReference type="NCBI Taxonomy" id="945775"/>
    <lineage>
        <taxon>Bacteria</taxon>
        <taxon>Bacillati</taxon>
        <taxon>Cyanobacteriota</taxon>
        <taxon>Cyanophyceae</taxon>
        <taxon>Pseudanabaenales</taxon>
        <taxon>Pseudanabaenaceae</taxon>
        <taxon>Pseudanabaena</taxon>
    </lineage>
</organism>
<dbReference type="AlphaFoldDB" id="A0A2W4W7D8"/>
<evidence type="ECO:0000313" key="3">
    <source>
        <dbReference type="Proteomes" id="UP000249467"/>
    </source>
</evidence>
<comment type="caution">
    <text evidence="2">The sequence shown here is derived from an EMBL/GenBank/DDBJ whole genome shotgun (WGS) entry which is preliminary data.</text>
</comment>
<reference evidence="2 3" key="1">
    <citation type="submission" date="2018-04" db="EMBL/GenBank/DDBJ databases">
        <authorList>
            <person name="Go L.Y."/>
            <person name="Mitchell J.A."/>
        </authorList>
    </citation>
    <scope>NUCLEOTIDE SEQUENCE [LARGE SCALE GENOMIC DNA]</scope>
    <source>
        <strain evidence="2">ULC066bin1</strain>
    </source>
</reference>
<feature type="region of interest" description="Disordered" evidence="1">
    <location>
        <begin position="56"/>
        <end position="78"/>
    </location>
</feature>
<feature type="compositionally biased region" description="Polar residues" evidence="1">
    <location>
        <begin position="14"/>
        <end position="32"/>
    </location>
</feature>
<protein>
    <submittedName>
        <fullName evidence="2">DNA uptake protein</fullName>
    </submittedName>
</protein>
<name>A0A2W4W7D8_9CYAN</name>